<dbReference type="Gene3D" id="1.10.10.2910">
    <property type="match status" value="1"/>
</dbReference>
<organism evidence="2 3">
    <name type="scientific">Leuconostoc lactis</name>
    <dbReference type="NCBI Taxonomy" id="1246"/>
    <lineage>
        <taxon>Bacteria</taxon>
        <taxon>Bacillati</taxon>
        <taxon>Bacillota</taxon>
        <taxon>Bacilli</taxon>
        <taxon>Lactobacillales</taxon>
        <taxon>Lactobacillaceae</taxon>
        <taxon>Leuconostoc</taxon>
    </lineage>
</organism>
<dbReference type="InterPro" id="IPR010359">
    <property type="entry name" value="IrrE_HExxH"/>
</dbReference>
<evidence type="ECO:0000313" key="3">
    <source>
        <dbReference type="Proteomes" id="UP000478636"/>
    </source>
</evidence>
<accession>A0A6L7AB77</accession>
<dbReference type="RefSeq" id="WP_252968295.1">
    <property type="nucleotide sequence ID" value="NZ_JBKWFG010000001.1"/>
</dbReference>
<evidence type="ECO:0000259" key="1">
    <source>
        <dbReference type="Pfam" id="PF06114"/>
    </source>
</evidence>
<name>A0A6L7AB77_LEULA</name>
<dbReference type="PANTHER" id="PTHR43236">
    <property type="entry name" value="ANTITOXIN HIGA1"/>
    <property type="match status" value="1"/>
</dbReference>
<evidence type="ECO:0000313" key="2">
    <source>
        <dbReference type="EMBL" id="MWN21358.1"/>
    </source>
</evidence>
<dbReference type="EMBL" id="WSZI01000013">
    <property type="protein sequence ID" value="MWN21358.1"/>
    <property type="molecule type" value="Genomic_DNA"/>
</dbReference>
<dbReference type="Pfam" id="PF06114">
    <property type="entry name" value="Peptidase_M78"/>
    <property type="match status" value="1"/>
</dbReference>
<dbReference type="AlphaFoldDB" id="A0A6L7AB77"/>
<reference evidence="2 3" key="1">
    <citation type="submission" date="2019-12" db="EMBL/GenBank/DDBJ databases">
        <title>Complete genome sequence of Leuconostoc lactis strain AVN1 provides insights into metabolic potential.</title>
        <authorList>
            <person name="Besrour N."/>
            <person name="Najjari A."/>
            <person name="Fhoula I."/>
            <person name="Jaballah S."/>
            <person name="Klibi N."/>
            <person name="Ouzari H.I."/>
        </authorList>
    </citation>
    <scope>NUCLEOTIDE SEQUENCE [LARGE SCALE GENOMIC DNA]</scope>
    <source>
        <strain evidence="2 3">AVN1</strain>
    </source>
</reference>
<dbReference type="InterPro" id="IPR052345">
    <property type="entry name" value="Rad_response_metalloprotease"/>
</dbReference>
<gene>
    <name evidence="2" type="ORF">GQS40_06685</name>
</gene>
<proteinExistence type="predicted"/>
<comment type="caution">
    <text evidence="2">The sequence shown here is derived from an EMBL/GenBank/DDBJ whole genome shotgun (WGS) entry which is preliminary data.</text>
</comment>
<dbReference type="Proteomes" id="UP000478636">
    <property type="component" value="Unassembled WGS sequence"/>
</dbReference>
<dbReference type="PANTHER" id="PTHR43236:SF1">
    <property type="entry name" value="BLL7220 PROTEIN"/>
    <property type="match status" value="1"/>
</dbReference>
<protein>
    <submittedName>
        <fullName evidence="2">ImmA/IrrE family metallo-endopeptidase</fullName>
    </submittedName>
</protein>
<sequence length="188" mass="20988">MKYSEIYTPEFLKMLADKANISTDNFTAQIDLEAIEGDGGKVDIEFLAKILKLDIIYENMPNGSGGIVDHQITVDETESIERQRFTIGHEIGHFVLGDTEAARKDSSAGYSRTEMEHEKIANAVSAELLMPKKLVLNNVSFAIRQFELDEDALSNDQVALIIDSVAKKMQVSAQALTYRVKNLQLFTD</sequence>
<feature type="domain" description="IrrE N-terminal-like" evidence="1">
    <location>
        <begin position="52"/>
        <end position="180"/>
    </location>
</feature>